<dbReference type="SMART" id="SM00451">
    <property type="entry name" value="ZnF_U1"/>
    <property type="match status" value="1"/>
</dbReference>
<evidence type="ECO:0000256" key="5">
    <source>
        <dbReference type="ARBA" id="ARBA00022490"/>
    </source>
</evidence>
<dbReference type="Pfam" id="PF00587">
    <property type="entry name" value="tRNA-synt_2b"/>
    <property type="match status" value="1"/>
</dbReference>
<dbReference type="InterPro" id="IPR006195">
    <property type="entry name" value="aa-tRNA-synth_II"/>
</dbReference>
<dbReference type="PROSITE" id="PS50862">
    <property type="entry name" value="AA_TRNA_LIGASE_II"/>
    <property type="match status" value="1"/>
</dbReference>
<keyword evidence="6" id="KW-0690">Ribosome biogenesis</keyword>
<evidence type="ECO:0000256" key="12">
    <source>
        <dbReference type="ARBA" id="ARBA00038064"/>
    </source>
</evidence>
<evidence type="ECO:0000256" key="6">
    <source>
        <dbReference type="ARBA" id="ARBA00022517"/>
    </source>
</evidence>
<evidence type="ECO:0000313" key="21">
    <source>
        <dbReference type="Proteomes" id="UP000691718"/>
    </source>
</evidence>
<keyword evidence="10" id="KW-0539">Nucleus</keyword>
<evidence type="ECO:0000256" key="13">
    <source>
        <dbReference type="ARBA" id="ARBA00057732"/>
    </source>
</evidence>
<comment type="similarity">
    <text evidence="12">Belongs to the ZNF593/BUD20 C2H2-type zinc-finger protein family.</text>
</comment>
<evidence type="ECO:0000256" key="11">
    <source>
        <dbReference type="ARBA" id="ARBA00031113"/>
    </source>
</evidence>
<dbReference type="InterPro" id="IPR003604">
    <property type="entry name" value="Matrin/U1-like-C_Znf_C2H2"/>
</dbReference>
<dbReference type="InterPro" id="IPR002317">
    <property type="entry name" value="Ser-tRNA-ligase_type_1"/>
</dbReference>
<dbReference type="PROSITE" id="PS00028">
    <property type="entry name" value="ZINC_FINGER_C2H2_1"/>
    <property type="match status" value="1"/>
</dbReference>
<keyword evidence="9" id="KW-0862">Zinc</keyword>
<name>A0A8S3Y5X8_PARAO</name>
<evidence type="ECO:0000259" key="19">
    <source>
        <dbReference type="PROSITE" id="PS50862"/>
    </source>
</evidence>
<dbReference type="InterPro" id="IPR002314">
    <property type="entry name" value="aa-tRNA-synt_IIb"/>
</dbReference>
<evidence type="ECO:0000259" key="18">
    <source>
        <dbReference type="PROSITE" id="PS50157"/>
    </source>
</evidence>
<evidence type="ECO:0000256" key="2">
    <source>
        <dbReference type="ARBA" id="ARBA00004496"/>
    </source>
</evidence>
<proteinExistence type="inferred from homology"/>
<keyword evidence="7" id="KW-0479">Metal-binding</keyword>
<dbReference type="GO" id="GO:0005524">
    <property type="term" value="F:ATP binding"/>
    <property type="evidence" value="ECO:0007669"/>
    <property type="project" value="InterPro"/>
</dbReference>
<reference evidence="20" key="1">
    <citation type="submission" date="2021-04" db="EMBL/GenBank/DDBJ databases">
        <authorList>
            <person name="Tunstrom K."/>
        </authorList>
    </citation>
    <scope>NUCLEOTIDE SEQUENCE</scope>
</reference>
<evidence type="ECO:0000256" key="9">
    <source>
        <dbReference type="ARBA" id="ARBA00022833"/>
    </source>
</evidence>
<evidence type="ECO:0000256" key="4">
    <source>
        <dbReference type="ARBA" id="ARBA00012840"/>
    </source>
</evidence>
<dbReference type="FunFam" id="3.30.160.60:FF:000299">
    <property type="entry name" value="Zinc finger protein 593"/>
    <property type="match status" value="1"/>
</dbReference>
<protein>
    <recommendedName>
        <fullName evidence="15">Zinc finger protein 593 homolog</fullName>
        <ecNumber evidence="4">6.1.1.11</ecNumber>
    </recommendedName>
    <alternativeName>
        <fullName evidence="11">Seryl-tRNA synthetase</fullName>
    </alternativeName>
</protein>
<comment type="caution">
    <text evidence="20">The sequence shown here is derived from an EMBL/GenBank/DDBJ whole genome shotgun (WGS) entry which is preliminary data.</text>
</comment>
<accession>A0A8S3Y5X8</accession>
<organism evidence="20 21">
    <name type="scientific">Parnassius apollo</name>
    <name type="common">Apollo butterfly</name>
    <name type="synonym">Papilio apollo</name>
    <dbReference type="NCBI Taxonomy" id="110799"/>
    <lineage>
        <taxon>Eukaryota</taxon>
        <taxon>Metazoa</taxon>
        <taxon>Ecdysozoa</taxon>
        <taxon>Arthropoda</taxon>
        <taxon>Hexapoda</taxon>
        <taxon>Insecta</taxon>
        <taxon>Pterygota</taxon>
        <taxon>Neoptera</taxon>
        <taxon>Endopterygota</taxon>
        <taxon>Lepidoptera</taxon>
        <taxon>Glossata</taxon>
        <taxon>Ditrysia</taxon>
        <taxon>Papilionoidea</taxon>
        <taxon>Papilionidae</taxon>
        <taxon>Parnassiinae</taxon>
        <taxon>Parnassini</taxon>
        <taxon>Parnassius</taxon>
        <taxon>Parnassius</taxon>
    </lineage>
</organism>
<dbReference type="GO" id="GO:0008270">
    <property type="term" value="F:zinc ion binding"/>
    <property type="evidence" value="ECO:0007669"/>
    <property type="project" value="UniProtKB-KW"/>
</dbReference>
<dbReference type="GO" id="GO:0003676">
    <property type="term" value="F:nucleic acid binding"/>
    <property type="evidence" value="ECO:0007669"/>
    <property type="project" value="InterPro"/>
</dbReference>
<dbReference type="GO" id="GO:0005737">
    <property type="term" value="C:cytoplasm"/>
    <property type="evidence" value="ECO:0007669"/>
    <property type="project" value="UniProtKB-SubCell"/>
</dbReference>
<dbReference type="AlphaFoldDB" id="A0A8S3Y5X8"/>
<sequence>MTYKRKKYHQGDTHLKKRWRVRNRKKDLDEIDNDLKEDNAEKLLNQNVDLDLPGAAQHYCLHCARYFIDEKALTEHFKTKVHKRRLKALELEPYSIEESERAAGHGNFKVPNKRKIVTQNSKDLLDQDGDVVLEENTPTKKKKEDIKLNILKRKSNVDLTKVENLWLLYEDLKKKKIELEKKKIDVTKELSNLLKNSPNDKDIEKLKIQSSLLKENIKKLKVPFWSAEEAAIVEYLKLPNNLHMLTPSTENKLLFNYKTSPNNNKNHFTIGTGKDLLQFTRKDNYYLKGDAAVFELGAKFYVSNILKDNGFTQFSSPDFVKSLIIEGCGGDHTNPNHTFILHHNEDSKVSMDNRLHLTGGGSLLSFLAYYTKNILYAKVLPLKYFSLGRQYTPANSEETSLFNVSQSSAITTFIAVRNADECDIMLEKIIEMTKMMYTKLGYPFRLSVVTADKLQMWESLRISVEMYSCSMKSFIEIGNISVSGDFLCKRLMFSYTDGNQNKYPHILSGTILNVPKFLGCVLEQDYDFFIPPEFMVEKWYIKK</sequence>
<feature type="domain" description="C2H2-type" evidence="18">
    <location>
        <begin position="58"/>
        <end position="87"/>
    </location>
</feature>
<comment type="subcellular location">
    <subcellularLocation>
        <location evidence="2">Cytoplasm</location>
    </subcellularLocation>
    <subcellularLocation>
        <location evidence="1">Nucleus</location>
    </subcellularLocation>
</comment>
<comment type="function">
    <text evidence="13">Involved in pre-60S ribosomal particles maturation by promoting the nuclear export of the 60S ribosome.</text>
</comment>
<dbReference type="Proteomes" id="UP000691718">
    <property type="component" value="Unassembled WGS sequence"/>
</dbReference>
<dbReference type="PROSITE" id="PS50157">
    <property type="entry name" value="ZINC_FINGER_C2H2_2"/>
    <property type="match status" value="1"/>
</dbReference>
<keyword evidence="5" id="KW-0963">Cytoplasm</keyword>
<evidence type="ECO:0000256" key="15">
    <source>
        <dbReference type="ARBA" id="ARBA00068297"/>
    </source>
</evidence>
<comment type="subunit">
    <text evidence="14">Associates with pre-60S ribosomal particles; released from the pre-60S particle very early in the cytoplasm.</text>
</comment>
<evidence type="ECO:0000256" key="10">
    <source>
        <dbReference type="ARBA" id="ARBA00023242"/>
    </source>
</evidence>
<feature type="domain" description="Aminoacyl-transfer RNA synthetases class-II family profile" evidence="19">
    <location>
        <begin position="302"/>
        <end position="531"/>
    </location>
</feature>
<evidence type="ECO:0000313" key="20">
    <source>
        <dbReference type="EMBL" id="CAG5047658.1"/>
    </source>
</evidence>
<keyword evidence="17" id="KW-0175">Coiled coil</keyword>
<dbReference type="EC" id="6.1.1.11" evidence="4"/>
<evidence type="ECO:0000256" key="3">
    <source>
        <dbReference type="ARBA" id="ARBA00010728"/>
    </source>
</evidence>
<dbReference type="GO" id="GO:0006434">
    <property type="term" value="P:seryl-tRNA aminoacylation"/>
    <property type="evidence" value="ECO:0007669"/>
    <property type="project" value="InterPro"/>
</dbReference>
<dbReference type="GO" id="GO:0005634">
    <property type="term" value="C:nucleus"/>
    <property type="evidence" value="ECO:0007669"/>
    <property type="project" value="UniProtKB-SubCell"/>
</dbReference>
<dbReference type="GO" id="GO:0043021">
    <property type="term" value="F:ribonucleoprotein complex binding"/>
    <property type="evidence" value="ECO:0007669"/>
    <property type="project" value="UniProtKB-ARBA"/>
</dbReference>
<evidence type="ECO:0000256" key="17">
    <source>
        <dbReference type="SAM" id="Coils"/>
    </source>
</evidence>
<dbReference type="OrthoDB" id="24683at2759"/>
<feature type="coiled-coil region" evidence="17">
    <location>
        <begin position="169"/>
        <end position="196"/>
    </location>
</feature>
<dbReference type="InterPro" id="IPR013087">
    <property type="entry name" value="Znf_C2H2_type"/>
</dbReference>
<dbReference type="InterPro" id="IPR022755">
    <property type="entry name" value="Znf_C2H2_jaz"/>
</dbReference>
<dbReference type="GO" id="GO:0004828">
    <property type="term" value="F:serine-tRNA ligase activity"/>
    <property type="evidence" value="ECO:0007669"/>
    <property type="project" value="UniProtKB-EC"/>
</dbReference>
<gene>
    <name evidence="20" type="ORF">PAPOLLO_LOCUS24021</name>
</gene>
<evidence type="ECO:0000256" key="16">
    <source>
        <dbReference type="PROSITE-ProRule" id="PRU00042"/>
    </source>
</evidence>
<dbReference type="GO" id="GO:0042254">
    <property type="term" value="P:ribosome biogenesis"/>
    <property type="evidence" value="ECO:0007669"/>
    <property type="project" value="UniProtKB-KW"/>
</dbReference>
<keyword evidence="8 16" id="KW-0863">Zinc-finger</keyword>
<dbReference type="PANTHER" id="PTHR11778">
    <property type="entry name" value="SERYL-TRNA SYNTHETASE"/>
    <property type="match status" value="1"/>
</dbReference>
<keyword evidence="21" id="KW-1185">Reference proteome</keyword>
<evidence type="ECO:0000256" key="8">
    <source>
        <dbReference type="ARBA" id="ARBA00022771"/>
    </source>
</evidence>
<comment type="similarity">
    <text evidence="3">Belongs to the class-II aminoacyl-tRNA synthetase family. Type-1 seryl-tRNA synthetase subfamily.</text>
</comment>
<evidence type="ECO:0000256" key="14">
    <source>
        <dbReference type="ARBA" id="ARBA00065398"/>
    </source>
</evidence>
<dbReference type="EMBL" id="CAJQZP010001449">
    <property type="protein sequence ID" value="CAG5047658.1"/>
    <property type="molecule type" value="Genomic_DNA"/>
</dbReference>
<dbReference type="Pfam" id="PF12171">
    <property type="entry name" value="zf-C2H2_jaz"/>
    <property type="match status" value="1"/>
</dbReference>
<evidence type="ECO:0000256" key="7">
    <source>
        <dbReference type="ARBA" id="ARBA00022723"/>
    </source>
</evidence>
<evidence type="ECO:0000256" key="1">
    <source>
        <dbReference type="ARBA" id="ARBA00004123"/>
    </source>
</evidence>